<accession>A0A4R1S778</accession>
<feature type="transmembrane region" description="Helical" evidence="1">
    <location>
        <begin position="99"/>
        <end position="117"/>
    </location>
</feature>
<feature type="transmembrane region" description="Helical" evidence="1">
    <location>
        <begin position="6"/>
        <end position="21"/>
    </location>
</feature>
<evidence type="ECO:0000313" key="3">
    <source>
        <dbReference type="Proteomes" id="UP000295008"/>
    </source>
</evidence>
<name>A0A4R1S778_HYDET</name>
<dbReference type="EMBL" id="SLUN01000003">
    <property type="protein sequence ID" value="TCL75089.1"/>
    <property type="molecule type" value="Genomic_DNA"/>
</dbReference>
<reference evidence="2 3" key="1">
    <citation type="submission" date="2019-03" db="EMBL/GenBank/DDBJ databases">
        <title>Genomic Encyclopedia of Type Strains, Phase IV (KMG-IV): sequencing the most valuable type-strain genomes for metagenomic binning, comparative biology and taxonomic classification.</title>
        <authorList>
            <person name="Goeker M."/>
        </authorList>
    </citation>
    <scope>NUCLEOTIDE SEQUENCE [LARGE SCALE GENOMIC DNA]</scope>
    <source>
        <strain evidence="2 3">LX-B</strain>
    </source>
</reference>
<comment type="caution">
    <text evidence="2">The sequence shown here is derived from an EMBL/GenBank/DDBJ whole genome shotgun (WGS) entry which is preliminary data.</text>
</comment>
<feature type="transmembrane region" description="Helical" evidence="1">
    <location>
        <begin position="33"/>
        <end position="54"/>
    </location>
</feature>
<organism evidence="2 3">
    <name type="scientific">Hydrogenispora ethanolica</name>
    <dbReference type="NCBI Taxonomy" id="1082276"/>
    <lineage>
        <taxon>Bacteria</taxon>
        <taxon>Bacillati</taxon>
        <taxon>Bacillota</taxon>
        <taxon>Hydrogenispora</taxon>
    </lineage>
</organism>
<sequence>MWLYYFAIFLVVISNVFYHISQKSTPVAAHPILSLTVTYLTAAAFTLILLPFFPLQEGLAASLKKLNWTCLSLGIAIVGLELGFLLAYRAGWNISVAQFFSTVIITLVLIPVGLLFFQEKMTLINGLGILLCLGGFMLINIK</sequence>
<keyword evidence="3" id="KW-1185">Reference proteome</keyword>
<keyword evidence="1" id="KW-0472">Membrane</keyword>
<feature type="transmembrane region" description="Helical" evidence="1">
    <location>
        <begin position="123"/>
        <end position="141"/>
    </location>
</feature>
<dbReference type="OrthoDB" id="2294582at2"/>
<keyword evidence="1" id="KW-1133">Transmembrane helix</keyword>
<protein>
    <recommendedName>
        <fullName evidence="4">EamA-like transporter family protein</fullName>
    </recommendedName>
</protein>
<evidence type="ECO:0000256" key="1">
    <source>
        <dbReference type="SAM" id="Phobius"/>
    </source>
</evidence>
<evidence type="ECO:0000313" key="2">
    <source>
        <dbReference type="EMBL" id="TCL75089.1"/>
    </source>
</evidence>
<dbReference type="Proteomes" id="UP000295008">
    <property type="component" value="Unassembled WGS sequence"/>
</dbReference>
<dbReference type="RefSeq" id="WP_132012779.1">
    <property type="nucleotide sequence ID" value="NZ_SLUN01000003.1"/>
</dbReference>
<gene>
    <name evidence="2" type="ORF">EDC14_100319</name>
</gene>
<proteinExistence type="predicted"/>
<feature type="transmembrane region" description="Helical" evidence="1">
    <location>
        <begin position="66"/>
        <end position="87"/>
    </location>
</feature>
<evidence type="ECO:0008006" key="4">
    <source>
        <dbReference type="Google" id="ProtNLM"/>
    </source>
</evidence>
<keyword evidence="1" id="KW-0812">Transmembrane</keyword>
<dbReference type="AlphaFoldDB" id="A0A4R1S778"/>